<organism evidence="3 4">
    <name type="scientific">Oxalicibacterium flavum</name>
    <dbReference type="NCBI Taxonomy" id="179467"/>
    <lineage>
        <taxon>Bacteria</taxon>
        <taxon>Pseudomonadati</taxon>
        <taxon>Pseudomonadota</taxon>
        <taxon>Betaproteobacteria</taxon>
        <taxon>Burkholderiales</taxon>
        <taxon>Oxalobacteraceae</taxon>
        <taxon>Oxalicibacterium</taxon>
    </lineage>
</organism>
<accession>A0A8J2XXF0</accession>
<keyword evidence="1" id="KW-0472">Membrane</keyword>
<evidence type="ECO:0000313" key="3">
    <source>
        <dbReference type="EMBL" id="GGC10180.1"/>
    </source>
</evidence>
<protein>
    <submittedName>
        <fullName evidence="3">DUF3971 domain-containing protein</fullName>
    </submittedName>
</protein>
<dbReference type="PANTHER" id="PTHR38690">
    <property type="entry name" value="PROTEASE-RELATED"/>
    <property type="match status" value="1"/>
</dbReference>
<evidence type="ECO:0000256" key="1">
    <source>
        <dbReference type="SAM" id="Phobius"/>
    </source>
</evidence>
<gene>
    <name evidence="3" type="ORF">GCM10007205_19080</name>
</gene>
<evidence type="ECO:0000259" key="2">
    <source>
        <dbReference type="Pfam" id="PF13116"/>
    </source>
</evidence>
<dbReference type="Pfam" id="PF13116">
    <property type="entry name" value="YhdP"/>
    <property type="match status" value="1"/>
</dbReference>
<keyword evidence="1" id="KW-1133">Transmembrane helix</keyword>
<dbReference type="Proteomes" id="UP000620266">
    <property type="component" value="Unassembled WGS sequence"/>
</dbReference>
<reference evidence="3" key="1">
    <citation type="journal article" date="2014" name="Int. J. Syst. Evol. Microbiol.">
        <title>Complete genome sequence of Corynebacterium casei LMG S-19264T (=DSM 44701T), isolated from a smear-ripened cheese.</title>
        <authorList>
            <consortium name="US DOE Joint Genome Institute (JGI-PGF)"/>
            <person name="Walter F."/>
            <person name="Albersmeier A."/>
            <person name="Kalinowski J."/>
            <person name="Ruckert C."/>
        </authorList>
    </citation>
    <scope>NUCLEOTIDE SEQUENCE</scope>
    <source>
        <strain evidence="3">CCM 7086</strain>
    </source>
</reference>
<dbReference type="PANTHER" id="PTHR38690:SF1">
    <property type="entry name" value="PROTEASE"/>
    <property type="match status" value="1"/>
</dbReference>
<reference evidence="3" key="2">
    <citation type="submission" date="2020-09" db="EMBL/GenBank/DDBJ databases">
        <authorList>
            <person name="Sun Q."/>
            <person name="Sedlacek I."/>
        </authorList>
    </citation>
    <scope>NUCLEOTIDE SEQUENCE</scope>
    <source>
        <strain evidence="3">CCM 7086</strain>
    </source>
</reference>
<sequence>MRGGWRRFDVAAFGLPCLALKLMLVAYFVFAIVYLGLRYAVMPQIDEYRGEVERVATRAIGRPVTIGAISASWQGLRPQLQLGQVAIYGRDGQPALQLPHVSAVVSWWSLPVFDLRLHRLDIDRPEMDIERDAQGRFHIGGMPLDTEQEGNGRGADWVLSQRDIHINSGRLRWKDALRQAPELVLERVNMVLQSRGRHHHFGLQAVPPTAIAAPLDVRARFEHPRFAERISNPALWTGEIYADLRDTDLAAWKTYLDFPFDLQTASGSLRTWLSFDHARVANLTADLALSDVLVQLRKDLPPLDLVSAQGRVSIQETIDDSVRDGTPTFGLRGHAVAVRNFTLQTRDGLVLPTTTVSERFVAARNGAPERTEVQAQMLDLQALAAFAERLPLPATQLQLIRDFAPRGQLKDFSAQWQGAYPDVQSYSVKGDFNGLSLRDQPARPARKASAGSPAQAAVPAIPGFENLSGHIDAGDQGGSILLASRDVSVASPAYLADPVLEFDTLDVDAKWRFEKNDMLLMTVRRMAFAKDSLRVALEGSHLMPLDRRERPGTGVIDLKGTIDGLPLQQVGSYLPLGLHQDVREWLDGALAGGMLRDATLRVKGDLARFPFHKEGAGAKDKSEFTFAGRIEDGVLNYSPTLHARDGKSPLWPLLEKIQGSILFDKTRLEVHGKSGETHGTQVADVKAVVPDLLSKESVLHIDGTASGPLQNFLRYTVDSPVGEWIGHFTDEAKGSGNAALSLKLALPLHHMREAKVNGALKFANNGVTLMNVMPEIAQTSGRLEFDEKGVMLRDIKGSFLGGPLTLSGGSQKDGTIQVRAEGTLTAAGLRKAYPAQNLQKVMDRVSGSTRYSATVGVRGKSVDVAVDSNLRGLGLDFPSPLQKNARDPLPLRYVQSGVPSDDAAVLRDTVRISLGSTIASLYQRERSSEPGASWRVVRGGIGINAPLPPSGAGLQSNISVAALDIDAWIAAIGGALTRGQTDTAQNAPGLAQYLEPDKLAVRADEMTVLGKRFDDVTLGLTRGDEMWQANIESVQAHGHLAWNEPRGGRGLGRVTARLKSLVVQKTASGEVDTMLDKVDDDATELPALDIVADSFELYGKKLGRLELLAHYVRATEGREWRIRNLALSNPDADFKATGNWIARNGGNASHLDYQMDIRDSGKLLARFGFADVLRAGAGSMSGDISWRGLPFAIDYPSLSGNINLDVKKGQFLKVEPGAAKLLGVLSMQSLPRRLTLDFRDVFSEGFAFDGINGSARITDGVAQTGNLKMRGVSATVLIDGVADIVHETQDLRAVVIPEINAGAASVAYALAVNPVIGAGTLLAQLFLRQPLARAFTYEYAITGGWSDPNVSKIERKVETDTPPNSRLSQSLYEG</sequence>
<feature type="transmembrane region" description="Helical" evidence="1">
    <location>
        <begin position="12"/>
        <end position="37"/>
    </location>
</feature>
<name>A0A8J2XXF0_9BURK</name>
<dbReference type="InterPro" id="IPR025263">
    <property type="entry name" value="YhdP_central"/>
</dbReference>
<evidence type="ECO:0000313" key="4">
    <source>
        <dbReference type="Proteomes" id="UP000620266"/>
    </source>
</evidence>
<dbReference type="InterPro" id="IPR011836">
    <property type="entry name" value="YhdP"/>
</dbReference>
<dbReference type="EMBL" id="BMCG01000003">
    <property type="protein sequence ID" value="GGC10180.1"/>
    <property type="molecule type" value="Genomic_DNA"/>
</dbReference>
<comment type="caution">
    <text evidence="3">The sequence shown here is derived from an EMBL/GenBank/DDBJ whole genome shotgun (WGS) entry which is preliminary data.</text>
</comment>
<proteinExistence type="predicted"/>
<dbReference type="NCBIfam" id="TIGR02099">
    <property type="entry name" value="YhdP family protein"/>
    <property type="match status" value="1"/>
</dbReference>
<feature type="domain" description="YhdP central" evidence="2">
    <location>
        <begin position="19"/>
        <end position="1350"/>
    </location>
</feature>
<keyword evidence="4" id="KW-1185">Reference proteome</keyword>
<keyword evidence="1" id="KW-0812">Transmembrane</keyword>